<dbReference type="PANTHER" id="PTHR43038:SF3">
    <property type="entry name" value="ABC TRANSPORTER G FAMILY MEMBER 20 ISOFORM X1"/>
    <property type="match status" value="1"/>
</dbReference>
<dbReference type="GO" id="GO:0005524">
    <property type="term" value="F:ATP binding"/>
    <property type="evidence" value="ECO:0007669"/>
    <property type="project" value="UniProtKB-KW"/>
</dbReference>
<proteinExistence type="predicted"/>
<dbReference type="AlphaFoldDB" id="A0AAJ2NRX2"/>
<accession>A0AAJ2NRX2</accession>
<dbReference type="InterPro" id="IPR027417">
    <property type="entry name" value="P-loop_NTPase"/>
</dbReference>
<comment type="caution">
    <text evidence="1">The sequence shown here is derived from an EMBL/GenBank/DDBJ whole genome shotgun (WGS) entry which is preliminary data.</text>
</comment>
<dbReference type="Gene3D" id="3.40.50.300">
    <property type="entry name" value="P-loop containing nucleotide triphosphate hydrolases"/>
    <property type="match status" value="1"/>
</dbReference>
<gene>
    <name evidence="1" type="ORF">RYX45_20640</name>
</gene>
<dbReference type="EMBL" id="JAWJAY010000207">
    <property type="protein sequence ID" value="MDV2887584.1"/>
    <property type="molecule type" value="Genomic_DNA"/>
</dbReference>
<sequence>IWNELLRLKNQEGKTIIVTTHVMDEAERCDVVAMVRDGRILASGTPSELKNFYHVSSLDEVFLKAGVKQHANLGVN</sequence>
<organism evidence="1 2">
    <name type="scientific">Alkalihalophilus pseudofirmus</name>
    <name type="common">Bacillus pseudofirmus</name>
    <dbReference type="NCBI Taxonomy" id="79885"/>
    <lineage>
        <taxon>Bacteria</taxon>
        <taxon>Bacillati</taxon>
        <taxon>Bacillota</taxon>
        <taxon>Bacilli</taxon>
        <taxon>Bacillales</taxon>
        <taxon>Bacillaceae</taxon>
        <taxon>Alkalihalophilus</taxon>
    </lineage>
</organism>
<dbReference type="PANTHER" id="PTHR43038">
    <property type="entry name" value="ATP-BINDING CASSETTE, SUB-FAMILY H, MEMBER 1"/>
    <property type="match status" value="1"/>
</dbReference>
<dbReference type="SUPFAM" id="SSF52540">
    <property type="entry name" value="P-loop containing nucleoside triphosphate hydrolases"/>
    <property type="match status" value="1"/>
</dbReference>
<protein>
    <submittedName>
        <fullName evidence="1">ABC transporter ATP-binding protein</fullName>
    </submittedName>
</protein>
<evidence type="ECO:0000313" key="2">
    <source>
        <dbReference type="Proteomes" id="UP001285636"/>
    </source>
</evidence>
<dbReference type="Proteomes" id="UP001285636">
    <property type="component" value="Unassembled WGS sequence"/>
</dbReference>
<reference evidence="1" key="1">
    <citation type="submission" date="2023-10" db="EMBL/GenBank/DDBJ databases">
        <title>Screening of Alkalihalophilus pseudofirmusBZ-TG-HK211 and Its Alleviation of Salt Stress on Rapeseed Growth.</title>
        <authorList>
            <person name="Zhao B."/>
            <person name="Guo T."/>
        </authorList>
    </citation>
    <scope>NUCLEOTIDE SEQUENCE</scope>
    <source>
        <strain evidence="1">BZ-TG-HK211</strain>
    </source>
</reference>
<name>A0AAJ2NRX2_ALKPS</name>
<keyword evidence="1" id="KW-0067">ATP-binding</keyword>
<evidence type="ECO:0000313" key="1">
    <source>
        <dbReference type="EMBL" id="MDV2887584.1"/>
    </source>
</evidence>
<keyword evidence="1" id="KW-0547">Nucleotide-binding</keyword>
<feature type="non-terminal residue" evidence="1">
    <location>
        <position position="1"/>
    </location>
</feature>